<reference evidence="1" key="1">
    <citation type="submission" date="2022-07" db="EMBL/GenBank/DDBJ databases">
        <title>Phylogenomic reconstructions and comparative analyses of Kickxellomycotina fungi.</title>
        <authorList>
            <person name="Reynolds N.K."/>
            <person name="Stajich J.E."/>
            <person name="Barry K."/>
            <person name="Grigoriev I.V."/>
            <person name="Crous P."/>
            <person name="Smith M.E."/>
        </authorList>
    </citation>
    <scope>NUCLEOTIDE SEQUENCE</scope>
    <source>
        <strain evidence="1">IMI 214461</strain>
    </source>
</reference>
<feature type="non-terminal residue" evidence="1">
    <location>
        <position position="250"/>
    </location>
</feature>
<dbReference type="OrthoDB" id="5590409at2759"/>
<comment type="caution">
    <text evidence="1">The sequence shown here is derived from an EMBL/GenBank/DDBJ whole genome shotgun (WGS) entry which is preliminary data.</text>
</comment>
<evidence type="ECO:0000313" key="1">
    <source>
        <dbReference type="EMBL" id="KAJ1997985.1"/>
    </source>
</evidence>
<evidence type="ECO:0000313" key="2">
    <source>
        <dbReference type="Proteomes" id="UP001150907"/>
    </source>
</evidence>
<accession>A0A9W8EGZ4</accession>
<dbReference type="AlphaFoldDB" id="A0A9W8EGZ4"/>
<proteinExistence type="predicted"/>
<sequence length="250" mass="27839">MTMRRFSTVDFYAPEPDSLQLLANGSELADEPGDAKAVFSAAWAQYSKIRSHVDAASLLQQVPLSAVSLLICELTFLPGSSEYRRRFERVVQIFNDYAEISRPIASPFLFSMYLRALNKLGRFYQVLHEVAAVGSSSPESVLSVAIMRQVIEAYFGGNRPDKALEIFYHVCASSEYRDSVTPHLYASAINGALRAKCLSTDKLYAIVEDLLSLLDKPSYSDASRTGLLNELLHAANKTGSHDILYHVFER</sequence>
<protein>
    <submittedName>
        <fullName evidence="1">Uncharacterized protein</fullName>
    </submittedName>
</protein>
<keyword evidence="2" id="KW-1185">Reference proteome</keyword>
<dbReference type="EMBL" id="JANBQF010001121">
    <property type="protein sequence ID" value="KAJ1997985.1"/>
    <property type="molecule type" value="Genomic_DNA"/>
</dbReference>
<organism evidence="1 2">
    <name type="scientific">Coemansia thaxteri</name>
    <dbReference type="NCBI Taxonomy" id="2663907"/>
    <lineage>
        <taxon>Eukaryota</taxon>
        <taxon>Fungi</taxon>
        <taxon>Fungi incertae sedis</taxon>
        <taxon>Zoopagomycota</taxon>
        <taxon>Kickxellomycotina</taxon>
        <taxon>Kickxellomycetes</taxon>
        <taxon>Kickxellales</taxon>
        <taxon>Kickxellaceae</taxon>
        <taxon>Coemansia</taxon>
    </lineage>
</organism>
<gene>
    <name evidence="1" type="ORF">H4R26_005628</name>
</gene>
<dbReference type="Proteomes" id="UP001150907">
    <property type="component" value="Unassembled WGS sequence"/>
</dbReference>
<name>A0A9W8EGZ4_9FUNG</name>